<feature type="domain" description="Nitroreductase" evidence="4">
    <location>
        <begin position="17"/>
        <end position="162"/>
    </location>
</feature>
<feature type="compositionally biased region" description="Basic and acidic residues" evidence="3">
    <location>
        <begin position="168"/>
        <end position="184"/>
    </location>
</feature>
<dbReference type="InterPro" id="IPR000415">
    <property type="entry name" value="Nitroreductase-like"/>
</dbReference>
<evidence type="ECO:0000313" key="6">
    <source>
        <dbReference type="Proteomes" id="UP000053690"/>
    </source>
</evidence>
<keyword evidence="2" id="KW-0560">Oxidoreductase</keyword>
<accession>A0A0X3TV76</accession>
<dbReference type="Gene3D" id="3.40.109.10">
    <property type="entry name" value="NADH Oxidase"/>
    <property type="match status" value="1"/>
</dbReference>
<dbReference type="Pfam" id="PF00881">
    <property type="entry name" value="Nitroreductase"/>
    <property type="match status" value="1"/>
</dbReference>
<organism evidence="5 6">
    <name type="scientific">Ruegeria profundi</name>
    <dbReference type="NCBI Taxonomy" id="1685378"/>
    <lineage>
        <taxon>Bacteria</taxon>
        <taxon>Pseudomonadati</taxon>
        <taxon>Pseudomonadota</taxon>
        <taxon>Alphaproteobacteria</taxon>
        <taxon>Rhodobacterales</taxon>
        <taxon>Roseobacteraceae</taxon>
        <taxon>Ruegeria</taxon>
    </lineage>
</organism>
<evidence type="ECO:0000259" key="4">
    <source>
        <dbReference type="Pfam" id="PF00881"/>
    </source>
</evidence>
<dbReference type="PANTHER" id="PTHR43673">
    <property type="entry name" value="NAD(P)H NITROREDUCTASE YDGI-RELATED"/>
    <property type="match status" value="1"/>
</dbReference>
<dbReference type="AlphaFoldDB" id="A0A0X3TV76"/>
<evidence type="ECO:0000256" key="3">
    <source>
        <dbReference type="SAM" id="MobiDB-lite"/>
    </source>
</evidence>
<name>A0A0X3TV76_9RHOB</name>
<proteinExistence type="inferred from homology"/>
<dbReference type="OrthoDB" id="9802510at2"/>
<evidence type="ECO:0000256" key="2">
    <source>
        <dbReference type="ARBA" id="ARBA00023002"/>
    </source>
</evidence>
<protein>
    <recommendedName>
        <fullName evidence="4">Nitroreductase domain-containing protein</fullName>
    </recommendedName>
</protein>
<evidence type="ECO:0000256" key="1">
    <source>
        <dbReference type="ARBA" id="ARBA00007118"/>
    </source>
</evidence>
<comment type="caution">
    <text evidence="5">The sequence shown here is derived from an EMBL/GenBank/DDBJ whole genome shotgun (WGS) entry which is preliminary data.</text>
</comment>
<sequence>MQAARTPHHPVEPIFLSRWSPRSYDASAMPEQDLMTILEAGRWAPSAYNVQPWRFLYAQRQDAHWSTFISLLDPFNQQWAAEASALVFLVSDTVMPGDETRPDAVSHYNSFDSGAAWAQIALQATALGYAAHAMAGLAFDRASEVLELPDRFKVEIGIAIGRQTDASRLPEDLQTREAPSDRMPLEQISFSGPFPSRFNPIAAE</sequence>
<dbReference type="RefSeq" id="WP_068338292.1">
    <property type="nucleotide sequence ID" value="NZ_LQBP01000007.1"/>
</dbReference>
<keyword evidence="6" id="KW-1185">Reference proteome</keyword>
<dbReference type="CDD" id="cd02138">
    <property type="entry name" value="TdsD-like"/>
    <property type="match status" value="1"/>
</dbReference>
<dbReference type="InterPro" id="IPR029479">
    <property type="entry name" value="Nitroreductase"/>
</dbReference>
<dbReference type="PANTHER" id="PTHR43673:SF10">
    <property type="entry name" value="NADH DEHYDROGENASE_NAD(P)H NITROREDUCTASE XCC3605-RELATED"/>
    <property type="match status" value="1"/>
</dbReference>
<dbReference type="EMBL" id="LQBP01000007">
    <property type="protein sequence ID" value="KUJ78406.1"/>
    <property type="molecule type" value="Genomic_DNA"/>
</dbReference>
<dbReference type="STRING" id="1685378.AVO44_14770"/>
<reference evidence="6" key="1">
    <citation type="submission" date="2015-12" db="EMBL/GenBank/DDBJ databases">
        <authorList>
            <person name="Zhang G."/>
            <person name="Stingl U."/>
        </authorList>
    </citation>
    <scope>NUCLEOTIDE SEQUENCE [LARGE SCALE GENOMIC DNA]</scope>
    <source>
        <strain evidence="6">ZGT108</strain>
    </source>
</reference>
<evidence type="ECO:0000313" key="5">
    <source>
        <dbReference type="EMBL" id="KUJ78406.1"/>
    </source>
</evidence>
<dbReference type="SUPFAM" id="SSF55469">
    <property type="entry name" value="FMN-dependent nitroreductase-like"/>
    <property type="match status" value="1"/>
</dbReference>
<dbReference type="GO" id="GO:0016491">
    <property type="term" value="F:oxidoreductase activity"/>
    <property type="evidence" value="ECO:0007669"/>
    <property type="project" value="UniProtKB-KW"/>
</dbReference>
<dbReference type="Proteomes" id="UP000053690">
    <property type="component" value="Unassembled WGS sequence"/>
</dbReference>
<comment type="similarity">
    <text evidence="1">Belongs to the nitroreductase family.</text>
</comment>
<feature type="region of interest" description="Disordered" evidence="3">
    <location>
        <begin position="167"/>
        <end position="204"/>
    </location>
</feature>
<gene>
    <name evidence="5" type="ORF">AVO44_14770</name>
</gene>